<dbReference type="GO" id="GO:0006282">
    <property type="term" value="P:regulation of DNA repair"/>
    <property type="evidence" value="ECO:0007669"/>
    <property type="project" value="InterPro"/>
</dbReference>
<dbReference type="RefSeq" id="XP_001024701.2">
    <property type="nucleotide sequence ID" value="XM_001024701.2"/>
</dbReference>
<name>I7MMA3_TETTS</name>
<dbReference type="GO" id="GO:0005634">
    <property type="term" value="C:nucleus"/>
    <property type="evidence" value="ECO:0007669"/>
    <property type="project" value="TreeGrafter"/>
</dbReference>
<evidence type="ECO:0000313" key="2">
    <source>
        <dbReference type="EMBL" id="EAS04456.2"/>
    </source>
</evidence>
<dbReference type="AlphaFoldDB" id="I7MMA3"/>
<evidence type="ECO:0000313" key="3">
    <source>
        <dbReference type="Proteomes" id="UP000009168"/>
    </source>
</evidence>
<dbReference type="GO" id="GO:0009225">
    <property type="term" value="P:nucleotide-sugar metabolic process"/>
    <property type="evidence" value="ECO:0007669"/>
    <property type="project" value="TreeGrafter"/>
</dbReference>
<accession>I7MMA3</accession>
<gene>
    <name evidence="2" type="ORF">TTHERM_00616310</name>
</gene>
<keyword evidence="3" id="KW-1185">Reference proteome</keyword>
<reference evidence="3" key="1">
    <citation type="journal article" date="2006" name="PLoS Biol.">
        <title>Macronuclear genome sequence of the ciliate Tetrahymena thermophila, a model eukaryote.</title>
        <authorList>
            <person name="Eisen J.A."/>
            <person name="Coyne R.S."/>
            <person name="Wu M."/>
            <person name="Wu D."/>
            <person name="Thiagarajan M."/>
            <person name="Wortman J.R."/>
            <person name="Badger J.H."/>
            <person name="Ren Q."/>
            <person name="Amedeo P."/>
            <person name="Jones K.M."/>
            <person name="Tallon L.J."/>
            <person name="Delcher A.L."/>
            <person name="Salzberg S.L."/>
            <person name="Silva J.C."/>
            <person name="Haas B.J."/>
            <person name="Majoros W.H."/>
            <person name="Farzad M."/>
            <person name="Carlton J.M."/>
            <person name="Smith R.K. Jr."/>
            <person name="Garg J."/>
            <person name="Pearlman R.E."/>
            <person name="Karrer K.M."/>
            <person name="Sun L."/>
            <person name="Manning G."/>
            <person name="Elde N.C."/>
            <person name="Turkewitz A.P."/>
            <person name="Asai D.J."/>
            <person name="Wilkes D.E."/>
            <person name="Wang Y."/>
            <person name="Cai H."/>
            <person name="Collins K."/>
            <person name="Stewart B.A."/>
            <person name="Lee S.R."/>
            <person name="Wilamowska K."/>
            <person name="Weinberg Z."/>
            <person name="Ruzzo W.L."/>
            <person name="Wloga D."/>
            <person name="Gaertig J."/>
            <person name="Frankel J."/>
            <person name="Tsao C.-C."/>
            <person name="Gorovsky M.A."/>
            <person name="Keeling P.J."/>
            <person name="Waller R.F."/>
            <person name="Patron N.J."/>
            <person name="Cherry J.M."/>
            <person name="Stover N.A."/>
            <person name="Krieger C.J."/>
            <person name="del Toro C."/>
            <person name="Ryder H.F."/>
            <person name="Williamson S.C."/>
            <person name="Barbeau R.A."/>
            <person name="Hamilton E.P."/>
            <person name="Orias E."/>
        </authorList>
    </citation>
    <scope>NUCLEOTIDE SEQUENCE [LARGE SCALE GENOMIC DNA]</scope>
    <source>
        <strain evidence="3">SB210</strain>
    </source>
</reference>
<dbReference type="STRING" id="312017.I7MMA3"/>
<dbReference type="InterPro" id="IPR046372">
    <property type="entry name" value="PARG_cat_C"/>
</dbReference>
<evidence type="ECO:0000259" key="1">
    <source>
        <dbReference type="Pfam" id="PF05028"/>
    </source>
</evidence>
<dbReference type="Proteomes" id="UP000009168">
    <property type="component" value="Unassembled WGS sequence"/>
</dbReference>
<dbReference type="GO" id="GO:0005975">
    <property type="term" value="P:carbohydrate metabolic process"/>
    <property type="evidence" value="ECO:0007669"/>
    <property type="project" value="InterPro"/>
</dbReference>
<dbReference type="GO" id="GO:1990966">
    <property type="term" value="P:ATP generation from poly-ADP-D-ribose"/>
    <property type="evidence" value="ECO:0007669"/>
    <property type="project" value="TreeGrafter"/>
</dbReference>
<dbReference type="InParanoid" id="I7MMA3"/>
<dbReference type="GO" id="GO:0004649">
    <property type="term" value="F:poly(ADP-ribose) glycohydrolase activity"/>
    <property type="evidence" value="ECO:0007669"/>
    <property type="project" value="InterPro"/>
</dbReference>
<dbReference type="GeneID" id="7838889"/>
<dbReference type="KEGG" id="tet:TTHERM_00616310"/>
<dbReference type="InterPro" id="IPR007724">
    <property type="entry name" value="Poly_GlycHdrlase"/>
</dbReference>
<feature type="domain" description="PARG catalytic Macro" evidence="1">
    <location>
        <begin position="646"/>
        <end position="740"/>
    </location>
</feature>
<dbReference type="OrthoDB" id="1937899at2759"/>
<proteinExistence type="predicted"/>
<organism evidence="2 3">
    <name type="scientific">Tetrahymena thermophila (strain SB210)</name>
    <dbReference type="NCBI Taxonomy" id="312017"/>
    <lineage>
        <taxon>Eukaryota</taxon>
        <taxon>Sar</taxon>
        <taxon>Alveolata</taxon>
        <taxon>Ciliophora</taxon>
        <taxon>Intramacronucleata</taxon>
        <taxon>Oligohymenophorea</taxon>
        <taxon>Hymenostomatida</taxon>
        <taxon>Tetrahymenina</taxon>
        <taxon>Tetrahymenidae</taxon>
        <taxon>Tetrahymena</taxon>
    </lineage>
</organism>
<dbReference type="EMBL" id="GG662448">
    <property type="protein sequence ID" value="EAS04456.2"/>
    <property type="molecule type" value="Genomic_DNA"/>
</dbReference>
<dbReference type="Pfam" id="PF05028">
    <property type="entry name" value="PARG_cat_C"/>
    <property type="match status" value="1"/>
</dbReference>
<protein>
    <submittedName>
        <fullName evidence="2">Poly (ADP-ribose) glycohydrolase</fullName>
    </submittedName>
</protein>
<dbReference type="PANTHER" id="PTHR12837">
    <property type="entry name" value="POLY ADP-RIBOSE GLYCOHYDROLASE"/>
    <property type="match status" value="1"/>
</dbReference>
<sequence>MSKPFQIDYSTLLDFIQNIKYKKSNIPSNLKQNLSLNSSHDFLTYEQYLIQPNYDNLVLINPKFDENQDIEIEYSNQQDWFYKNQKQQDKEEWHIIFGSSMFLESVSKKEQAYQICQIFPLIDELLDYIQFTSQSKDFRKLFIPDKKTFYSILIKNIADSKNSFSNVFSIRPHAMENKETYTEKILKAQITLILNCFLKLKSISGEKKVTINTGYIGCGTYNNNHILMALLQFLIADLVGIKKIVFNTHLKSEQAFTAQRIYTVIKNSFKQNKNGNFLQKLPQFLEKINFQCSNSNTQTENQVLNLVNQYLYIILEPSDQLQNNQYGKYPDLNKYINQQQGLETPNPCDQIKMNNQIKEQIQGFQKQEMPCYNNNNYNHHYNNNQDFNQAQMIQNQNQLSNEHIFLKSINAQFQEQNEKKQQNLIYQVEQKIVQDDFQSLNLNAFDQRMIIQISKLLQTKLKKLHKNKQFLYDRFMHKELISQVQHDMLYIRCIQNTPYPPDQLLPNLFQMQKTKFEAIQSEYDYEKNSFNQFQWHVNFADKQLFGFYETSLFAQDEIQTAENPLLYHLREEAVIQAKINPKLQPLTLEDQNPTPILIVNSLRQGKVNTKPTQSNPQGIYGRNFEKADLKKIAEACEQLKEEDIVDVNIISMCSLSYEAGSYTLNQIKFTFNTAYKSFREAYNTVKRLYSENNIPVIINTGNWGTGAFGNNSVLIAIIQLLAAEISQVDVLKYYTFDQKGYEAFISGIQVFQKIKKEIFNYQPKSFSQYVEYFLNQIFNLKYKWSVSDGN</sequence>
<dbReference type="PANTHER" id="PTHR12837:SF0">
    <property type="entry name" value="POLY(ADP-RIBOSE) GLYCOHYDROLASE"/>
    <property type="match status" value="1"/>
</dbReference>
<dbReference type="GO" id="GO:0005737">
    <property type="term" value="C:cytoplasm"/>
    <property type="evidence" value="ECO:0007669"/>
    <property type="project" value="TreeGrafter"/>
</dbReference>